<keyword evidence="8" id="KW-0675">Receptor</keyword>
<dbReference type="GO" id="GO:0035259">
    <property type="term" value="F:nuclear glucocorticoid receptor binding"/>
    <property type="evidence" value="ECO:0007669"/>
    <property type="project" value="TreeGrafter"/>
</dbReference>
<evidence type="ECO:0000256" key="10">
    <source>
        <dbReference type="SAM" id="MobiDB-lite"/>
    </source>
</evidence>
<dbReference type="SUPFAM" id="SSF48508">
    <property type="entry name" value="Nuclear receptor ligand-binding domain"/>
    <property type="match status" value="1"/>
</dbReference>
<feature type="region of interest" description="Disordered" evidence="10">
    <location>
        <begin position="830"/>
        <end position="850"/>
    </location>
</feature>
<organism evidence="13 14">
    <name type="scientific">Trichobilharzia regenti</name>
    <name type="common">Nasal bird schistosome</name>
    <dbReference type="NCBI Taxonomy" id="157069"/>
    <lineage>
        <taxon>Eukaryota</taxon>
        <taxon>Metazoa</taxon>
        <taxon>Spiralia</taxon>
        <taxon>Lophotrochozoa</taxon>
        <taxon>Platyhelminthes</taxon>
        <taxon>Trematoda</taxon>
        <taxon>Digenea</taxon>
        <taxon>Strigeidida</taxon>
        <taxon>Schistosomatoidea</taxon>
        <taxon>Schistosomatidae</taxon>
        <taxon>Trichobilharzia</taxon>
    </lineage>
</organism>
<dbReference type="PANTHER" id="PTHR24085">
    <property type="entry name" value="NUCLEAR HORMONE RECEPTOR"/>
    <property type="match status" value="1"/>
</dbReference>
<dbReference type="GO" id="GO:0005667">
    <property type="term" value="C:transcription regulator complex"/>
    <property type="evidence" value="ECO:0007669"/>
    <property type="project" value="TreeGrafter"/>
</dbReference>
<dbReference type="SUPFAM" id="SSF57716">
    <property type="entry name" value="Glucocorticoid receptor-like (DNA-binding domain)"/>
    <property type="match status" value="1"/>
</dbReference>
<dbReference type="WBParaSite" id="TREG1_36260.1">
    <property type="protein sequence ID" value="TREG1_36260.1"/>
    <property type="gene ID" value="TREG1_36260"/>
</dbReference>
<reference evidence="14" key="2">
    <citation type="submission" date="2023-11" db="UniProtKB">
        <authorList>
            <consortium name="WormBaseParasite"/>
        </authorList>
    </citation>
    <scope>IDENTIFICATION</scope>
</reference>
<evidence type="ECO:0000256" key="9">
    <source>
        <dbReference type="ARBA" id="ARBA00023242"/>
    </source>
</evidence>
<keyword evidence="9" id="KW-0539">Nucleus</keyword>
<dbReference type="InterPro" id="IPR000536">
    <property type="entry name" value="Nucl_hrmn_rcpt_lig-bd"/>
</dbReference>
<dbReference type="GO" id="GO:0000978">
    <property type="term" value="F:RNA polymerase II cis-regulatory region sequence-specific DNA binding"/>
    <property type="evidence" value="ECO:0007669"/>
    <property type="project" value="TreeGrafter"/>
</dbReference>
<dbReference type="GO" id="GO:0005634">
    <property type="term" value="C:nucleus"/>
    <property type="evidence" value="ECO:0007669"/>
    <property type="project" value="UniProtKB-SubCell"/>
</dbReference>
<keyword evidence="5" id="KW-0805">Transcription regulation</keyword>
<evidence type="ECO:0000259" key="11">
    <source>
        <dbReference type="PROSITE" id="PS51030"/>
    </source>
</evidence>
<dbReference type="Proteomes" id="UP000050795">
    <property type="component" value="Unassembled WGS sequence"/>
</dbReference>
<keyword evidence="6" id="KW-0238">DNA-binding</keyword>
<dbReference type="InterPro" id="IPR013088">
    <property type="entry name" value="Znf_NHR/GATA"/>
</dbReference>
<dbReference type="FunFam" id="3.30.50.10:FF:000009">
    <property type="entry name" value="nuclear receptor subfamily 4 group A member 2"/>
    <property type="match status" value="1"/>
</dbReference>
<evidence type="ECO:0000256" key="7">
    <source>
        <dbReference type="ARBA" id="ARBA00023163"/>
    </source>
</evidence>
<keyword evidence="2" id="KW-0479">Metal-binding</keyword>
<feature type="region of interest" description="Disordered" evidence="10">
    <location>
        <begin position="1199"/>
        <end position="1220"/>
    </location>
</feature>
<evidence type="ECO:0000256" key="1">
    <source>
        <dbReference type="ARBA" id="ARBA00004123"/>
    </source>
</evidence>
<dbReference type="InterPro" id="IPR035500">
    <property type="entry name" value="NHR-like_dom_sf"/>
</dbReference>
<evidence type="ECO:0000256" key="2">
    <source>
        <dbReference type="ARBA" id="ARBA00022723"/>
    </source>
</evidence>
<dbReference type="PROSITE" id="PS51030">
    <property type="entry name" value="NUCLEAR_REC_DBD_2"/>
    <property type="match status" value="1"/>
</dbReference>
<evidence type="ECO:0000313" key="13">
    <source>
        <dbReference type="Proteomes" id="UP000050795"/>
    </source>
</evidence>
<dbReference type="PANTHER" id="PTHR24085:SF4">
    <property type="entry name" value="NUCLEAR HORMONE RECEPTOR HR38-RELATED"/>
    <property type="match status" value="1"/>
</dbReference>
<evidence type="ECO:0000313" key="14">
    <source>
        <dbReference type="WBParaSite" id="TREG1_36260.1"/>
    </source>
</evidence>
<dbReference type="CDD" id="cd06969">
    <property type="entry name" value="NR_DBD_NGFI-B"/>
    <property type="match status" value="1"/>
</dbReference>
<dbReference type="Pfam" id="PF00105">
    <property type="entry name" value="zf-C4"/>
    <property type="match status" value="1"/>
</dbReference>
<name>A0AA85JTX3_TRIRE</name>
<dbReference type="InterPro" id="IPR001628">
    <property type="entry name" value="Znf_hrmn_rcpt"/>
</dbReference>
<feature type="region of interest" description="Disordered" evidence="10">
    <location>
        <begin position="398"/>
        <end position="420"/>
    </location>
</feature>
<keyword evidence="7" id="KW-0804">Transcription</keyword>
<dbReference type="PROSITE" id="PS00031">
    <property type="entry name" value="NUCLEAR_REC_DBD_1"/>
    <property type="match status" value="1"/>
</dbReference>
<sequence>MAIPVTFQSLHETCDSGLMTHSCESNFIVHTPSTSHNSYYNSVRPFIASDMSTSSLFPEWSLRMTNKSEIYENENSTNLSVFSNHICDDNSIEQNCSKSIYSSESEIKPPLVPSTISKNLSELVNKLNNEDPYPLSHIDPECFESYDPPDCENFSSTLNILTSFTNSDVNKIKTLNSSKWCPSVNNMPESDNFCSSTPATYNHCLPILSSDCINESHISKNVHKDSQEESNTLEINKYEKIRSSFNDTGSKHCFIREETFHFQTPIEKFRNMTTNKRSFSKRNINEYADSYTGSVSITGVQMSAEDIVKKHIIDTYTNKSEESEKMSPLSYIQSSLITYDNYTTAVSSNTSSCISKEESVKGLNCESFDSGNNNLPLMNLSPTLNHHSYLKQRIDDVTSTSPTRNHRTRPYTISHGHPKCENDNSRLTDEHCQETVKSNEIQLDHHNFSRSQNHDFAVKQCSLNSRFQPITESDFLFDDQISQHDRLFIKDIEEKIKCSLPCCLSNIDLNKKVEYNQNEYSCCTPTNFNPVEVMNSIETSSINHLTPYTSHKNITSNNWDTSTPKTSSYVDCESKLDTIECNRDYRLFSSPEQLNFNNIECSNPISFDCCIDSTSHTYPSCSNDDYSRNSSSLSNVYNQPDVFASSKCSNDSVLDSFSLDPLSYFSSSIFPSTVQSDSSEKLKMDSSYLAAQQALLARYFHVDKEFTKFSTSTNQYTDFTVNVTRSNDSGLLHQNTSLDHQIPSTPNNQTVQSARIQFPSEHNTSNNNNSNFNSDLCINRFDHLSHIKFNTHNTLDCKAYPSLTDTSECDTKTSTHNSSYKKLHHKYTINNNNNNNSVNNNTPEANKHQSHLEASIIGNNHNNSNTQPIQYFNESILTNDSMINKSNTILHSSELYLNSYNCFTVIDQLEERNSGYNIAQGTRLSPSILSSTHSSSSFLTGNNHNTSINNNNNSSTPILSSPSLSLSTTSTPPTISISPNNNNNSKLSKITNYNLNDIHPVPVGEAECHQLCLVCGDNAACQHYGVRTCEGCKGFFKRTIQKNAQYVCLQAKNCVVDKRRRNRCQYCRFQKCLKVGMVKEVVRRDSLKGRRGRLSSKARCHLNEHGGIANCYGDSNMNKSLLPLHNFLHKRNSISPNVTSITGKRYSGSNVPVNSTTRTNTCTVNSTVTLLSMLNRAYEIVGPRNHSILINADNNLVKDSEETKENGNSLGNGEEMNRVSPDDMQIDEQYTNRFCSNLEESMQELRRYAEMVPGFMALSAHDREVMLNLHFLDLLSFRLAWRCAMKLNASSVNTHPTPTSHLRNHSDICTKSNEMFQDNCVTEKLYQISPSAVMMMKGMATTSSTKTTTPTTTASTPMVSSISSKYEQHVYVHNWSQPEKSQYSDFQKTNYLLNRNSNNYPRQHHQQQSYHYKNNEITFIFENSKSMTYTEVIKSGFGDWANQIHETGIQLRALVQDDYNAIWGLAALILVNYKSINLVAGWFYASSDFFPIY</sequence>
<dbReference type="PROSITE" id="PS51843">
    <property type="entry name" value="NR_LBD"/>
    <property type="match status" value="1"/>
</dbReference>
<feature type="domain" description="Nuclear receptor" evidence="11">
    <location>
        <begin position="1009"/>
        <end position="1084"/>
    </location>
</feature>
<dbReference type="GO" id="GO:0008270">
    <property type="term" value="F:zinc ion binding"/>
    <property type="evidence" value="ECO:0007669"/>
    <property type="project" value="UniProtKB-KW"/>
</dbReference>
<keyword evidence="13" id="KW-1185">Reference proteome</keyword>
<evidence type="ECO:0000256" key="6">
    <source>
        <dbReference type="ARBA" id="ARBA00023125"/>
    </source>
</evidence>
<dbReference type="PRINTS" id="PR00047">
    <property type="entry name" value="STROIDFINGER"/>
</dbReference>
<evidence type="ECO:0000256" key="8">
    <source>
        <dbReference type="ARBA" id="ARBA00023170"/>
    </source>
</evidence>
<keyword evidence="3" id="KW-0863">Zinc-finger</keyword>
<dbReference type="GO" id="GO:0071376">
    <property type="term" value="P:cellular response to corticotropin-releasing hormone stimulus"/>
    <property type="evidence" value="ECO:0007669"/>
    <property type="project" value="TreeGrafter"/>
</dbReference>
<evidence type="ECO:0000256" key="4">
    <source>
        <dbReference type="ARBA" id="ARBA00022833"/>
    </source>
</evidence>
<feature type="compositionally biased region" description="Low complexity" evidence="10">
    <location>
        <begin position="830"/>
        <end position="841"/>
    </location>
</feature>
<keyword evidence="4" id="KW-0862">Zinc</keyword>
<evidence type="ECO:0008006" key="15">
    <source>
        <dbReference type="Google" id="ProtNLM"/>
    </source>
</evidence>
<dbReference type="SMART" id="SM00399">
    <property type="entry name" value="ZnF_C4"/>
    <property type="match status" value="1"/>
</dbReference>
<comment type="subcellular location">
    <subcellularLocation>
        <location evidence="1">Nucleus</location>
    </subcellularLocation>
</comment>
<proteinExistence type="predicted"/>
<dbReference type="GO" id="GO:0000981">
    <property type="term" value="F:DNA-binding transcription factor activity, RNA polymerase II-specific"/>
    <property type="evidence" value="ECO:0007669"/>
    <property type="project" value="TreeGrafter"/>
</dbReference>
<feature type="domain" description="NR LBD" evidence="12">
    <location>
        <begin position="1202"/>
        <end position="1493"/>
    </location>
</feature>
<accession>A0AA85JTX3</accession>
<evidence type="ECO:0000256" key="3">
    <source>
        <dbReference type="ARBA" id="ARBA00022771"/>
    </source>
</evidence>
<dbReference type="Gene3D" id="1.10.565.10">
    <property type="entry name" value="Retinoid X Receptor"/>
    <property type="match status" value="1"/>
</dbReference>
<dbReference type="Gene3D" id="3.30.50.10">
    <property type="entry name" value="Erythroid Transcription Factor GATA-1, subunit A"/>
    <property type="match status" value="1"/>
</dbReference>
<evidence type="ECO:0000259" key="12">
    <source>
        <dbReference type="PROSITE" id="PS51843"/>
    </source>
</evidence>
<evidence type="ECO:0000256" key="5">
    <source>
        <dbReference type="ARBA" id="ARBA00023015"/>
    </source>
</evidence>
<reference evidence="13" key="1">
    <citation type="submission" date="2022-06" db="EMBL/GenBank/DDBJ databases">
        <authorList>
            <person name="Berger JAMES D."/>
            <person name="Berger JAMES D."/>
        </authorList>
    </citation>
    <scope>NUCLEOTIDE SEQUENCE [LARGE SCALE GENOMIC DNA]</scope>
</reference>
<protein>
    <recommendedName>
        <fullName evidence="15">Nuclear receptor domain-containing protein</fullName>
    </recommendedName>
</protein>